<dbReference type="InterPro" id="IPR000086">
    <property type="entry name" value="NUDIX_hydrolase_dom"/>
</dbReference>
<evidence type="ECO:0000259" key="3">
    <source>
        <dbReference type="PROSITE" id="PS51462"/>
    </source>
</evidence>
<dbReference type="PANTHER" id="PTHR11839">
    <property type="entry name" value="UDP/ADP-SUGAR PYROPHOSPHATASE"/>
    <property type="match status" value="1"/>
</dbReference>
<dbReference type="Gene3D" id="3.90.79.10">
    <property type="entry name" value="Nucleoside Triphosphate Pyrophosphohydrolase"/>
    <property type="match status" value="1"/>
</dbReference>
<gene>
    <name evidence="4" type="ORF">EZS27_002694</name>
</gene>
<dbReference type="GO" id="GO:0019693">
    <property type="term" value="P:ribose phosphate metabolic process"/>
    <property type="evidence" value="ECO:0007669"/>
    <property type="project" value="TreeGrafter"/>
</dbReference>
<dbReference type="CDD" id="cd03424">
    <property type="entry name" value="NUDIX_ADPRase_Nudt5_UGPPase_Nudt14"/>
    <property type="match status" value="1"/>
</dbReference>
<dbReference type="PANTHER" id="PTHR11839:SF18">
    <property type="entry name" value="NUDIX HYDROLASE DOMAIN-CONTAINING PROTEIN"/>
    <property type="match status" value="1"/>
</dbReference>
<feature type="domain" description="Nudix hydrolase" evidence="3">
    <location>
        <begin position="47"/>
        <end position="177"/>
    </location>
</feature>
<dbReference type="GO" id="GO:0005829">
    <property type="term" value="C:cytosol"/>
    <property type="evidence" value="ECO:0007669"/>
    <property type="project" value="TreeGrafter"/>
</dbReference>
<organism evidence="4">
    <name type="scientific">termite gut metagenome</name>
    <dbReference type="NCBI Taxonomy" id="433724"/>
    <lineage>
        <taxon>unclassified sequences</taxon>
        <taxon>metagenomes</taxon>
        <taxon>organismal metagenomes</taxon>
    </lineage>
</organism>
<reference evidence="4" key="1">
    <citation type="submission" date="2019-03" db="EMBL/GenBank/DDBJ databases">
        <title>Single cell metagenomics reveals metabolic interactions within the superorganism composed of flagellate Streblomastix strix and complex community of Bacteroidetes bacteria on its surface.</title>
        <authorList>
            <person name="Treitli S.C."/>
            <person name="Kolisko M."/>
            <person name="Husnik F."/>
            <person name="Keeling P."/>
            <person name="Hampl V."/>
        </authorList>
    </citation>
    <scope>NUCLEOTIDE SEQUENCE</scope>
    <source>
        <strain evidence="4">STM</strain>
    </source>
</reference>
<dbReference type="InterPro" id="IPR015797">
    <property type="entry name" value="NUDIX_hydrolase-like_dom_sf"/>
</dbReference>
<sequence>MSKKIDTENSWKVLKSEYLHNEPWLTVRRECVELPNGNRIPSYYVLEYPDWVNVIAITKEKQFVFVKQYRHGLGETRFELCAGVCEKEDATPLISAQRELLEETGYGNGIWRKYMHISPNASSNTNMTHCFLAEGVEKIGDQMLEESEDLSLHLLSINEVKALLVADEIKQALMLAPLWKYISENRL</sequence>
<dbReference type="EMBL" id="SNRY01000037">
    <property type="protein sequence ID" value="KAA6349903.1"/>
    <property type="molecule type" value="Genomic_DNA"/>
</dbReference>
<evidence type="ECO:0000313" key="4">
    <source>
        <dbReference type="EMBL" id="KAA6349903.1"/>
    </source>
</evidence>
<comment type="cofactor">
    <cofactor evidence="1">
        <name>Mg(2+)</name>
        <dbReference type="ChEBI" id="CHEBI:18420"/>
    </cofactor>
</comment>
<dbReference type="PROSITE" id="PS51462">
    <property type="entry name" value="NUDIX"/>
    <property type="match status" value="1"/>
</dbReference>
<dbReference type="SUPFAM" id="SSF55811">
    <property type="entry name" value="Nudix"/>
    <property type="match status" value="1"/>
</dbReference>
<dbReference type="AlphaFoldDB" id="A0A5J4SX49"/>
<dbReference type="EC" id="3.6.1.13" evidence="4"/>
<name>A0A5J4SX49_9ZZZZ</name>
<keyword evidence="2 4" id="KW-0378">Hydrolase</keyword>
<protein>
    <submittedName>
        <fullName evidence="4">ADP-ribose pyrophosphatase</fullName>
        <ecNumber evidence="4">3.6.1.13</ecNumber>
    </submittedName>
</protein>
<evidence type="ECO:0000256" key="1">
    <source>
        <dbReference type="ARBA" id="ARBA00001946"/>
    </source>
</evidence>
<dbReference type="GO" id="GO:0006753">
    <property type="term" value="P:nucleoside phosphate metabolic process"/>
    <property type="evidence" value="ECO:0007669"/>
    <property type="project" value="TreeGrafter"/>
</dbReference>
<comment type="caution">
    <text evidence="4">The sequence shown here is derived from an EMBL/GenBank/DDBJ whole genome shotgun (WGS) entry which is preliminary data.</text>
</comment>
<proteinExistence type="predicted"/>
<evidence type="ECO:0000256" key="2">
    <source>
        <dbReference type="ARBA" id="ARBA00022801"/>
    </source>
</evidence>
<dbReference type="GO" id="GO:0047631">
    <property type="term" value="F:ADP-ribose diphosphatase activity"/>
    <property type="evidence" value="ECO:0007669"/>
    <property type="project" value="UniProtKB-EC"/>
</dbReference>
<accession>A0A5J4SX49</accession>
<dbReference type="Pfam" id="PF00293">
    <property type="entry name" value="NUDIX"/>
    <property type="match status" value="1"/>
</dbReference>